<sequence length="181" mass="19670">MQSVFLLVTFILGVIDTVKGCHPSESSEGDDTPFVFPGTLFEGLQIGVAACVLSLSTNLLATALVAYKAWESRRRLRGYLIAKAGGSQVEKFLALLVESGAIYSAIWAVVVAYQFAQYKYTNTFTSISTTETGFIDTFGAIMSGALVPVIVRAICADRKAFKFSLHLIGFRPFTLPSSSFW</sequence>
<evidence type="ECO:0008006" key="5">
    <source>
        <dbReference type="Google" id="ProtNLM"/>
    </source>
</evidence>
<protein>
    <recommendedName>
        <fullName evidence="5">Transporter</fullName>
    </recommendedName>
</protein>
<keyword evidence="1" id="KW-0812">Transmembrane</keyword>
<accession>A0A2G8RWV0</accession>
<organism evidence="3 4">
    <name type="scientific">Ganoderma sinense ZZ0214-1</name>
    <dbReference type="NCBI Taxonomy" id="1077348"/>
    <lineage>
        <taxon>Eukaryota</taxon>
        <taxon>Fungi</taxon>
        <taxon>Dikarya</taxon>
        <taxon>Basidiomycota</taxon>
        <taxon>Agaricomycotina</taxon>
        <taxon>Agaricomycetes</taxon>
        <taxon>Polyporales</taxon>
        <taxon>Polyporaceae</taxon>
        <taxon>Ganoderma</taxon>
    </lineage>
</organism>
<dbReference type="AlphaFoldDB" id="A0A2G8RWV0"/>
<evidence type="ECO:0000313" key="3">
    <source>
        <dbReference type="EMBL" id="PIL25996.1"/>
    </source>
</evidence>
<evidence type="ECO:0000313" key="4">
    <source>
        <dbReference type="Proteomes" id="UP000230002"/>
    </source>
</evidence>
<name>A0A2G8RWV0_9APHY</name>
<keyword evidence="1" id="KW-0472">Membrane</keyword>
<keyword evidence="1" id="KW-1133">Transmembrane helix</keyword>
<comment type="caution">
    <text evidence="3">The sequence shown here is derived from an EMBL/GenBank/DDBJ whole genome shotgun (WGS) entry which is preliminary data.</text>
</comment>
<feature type="transmembrane region" description="Helical" evidence="1">
    <location>
        <begin position="133"/>
        <end position="155"/>
    </location>
</feature>
<gene>
    <name evidence="3" type="ORF">GSI_11750</name>
</gene>
<dbReference type="Proteomes" id="UP000230002">
    <property type="component" value="Unassembled WGS sequence"/>
</dbReference>
<feature type="chain" id="PRO_5013762229" description="Transporter" evidence="2">
    <location>
        <begin position="21"/>
        <end position="181"/>
    </location>
</feature>
<dbReference type="EMBL" id="AYKW01000045">
    <property type="protein sequence ID" value="PIL25996.1"/>
    <property type="molecule type" value="Genomic_DNA"/>
</dbReference>
<keyword evidence="2" id="KW-0732">Signal</keyword>
<dbReference type="OrthoDB" id="3214103at2759"/>
<reference evidence="3 4" key="1">
    <citation type="journal article" date="2015" name="Sci. Rep.">
        <title>Chromosome-level genome map provides insights into diverse defense mechanisms in the medicinal fungus Ganoderma sinense.</title>
        <authorList>
            <person name="Zhu Y."/>
            <person name="Xu J."/>
            <person name="Sun C."/>
            <person name="Zhou S."/>
            <person name="Xu H."/>
            <person name="Nelson D.R."/>
            <person name="Qian J."/>
            <person name="Song J."/>
            <person name="Luo H."/>
            <person name="Xiang L."/>
            <person name="Li Y."/>
            <person name="Xu Z."/>
            <person name="Ji A."/>
            <person name="Wang L."/>
            <person name="Lu S."/>
            <person name="Hayward A."/>
            <person name="Sun W."/>
            <person name="Li X."/>
            <person name="Schwartz D.C."/>
            <person name="Wang Y."/>
            <person name="Chen S."/>
        </authorList>
    </citation>
    <scope>NUCLEOTIDE SEQUENCE [LARGE SCALE GENOMIC DNA]</scope>
    <source>
        <strain evidence="3 4">ZZ0214-1</strain>
    </source>
</reference>
<feature type="transmembrane region" description="Helical" evidence="1">
    <location>
        <begin position="44"/>
        <end position="67"/>
    </location>
</feature>
<evidence type="ECO:0000256" key="2">
    <source>
        <dbReference type="SAM" id="SignalP"/>
    </source>
</evidence>
<feature type="signal peptide" evidence="2">
    <location>
        <begin position="1"/>
        <end position="20"/>
    </location>
</feature>
<feature type="transmembrane region" description="Helical" evidence="1">
    <location>
        <begin position="92"/>
        <end position="113"/>
    </location>
</feature>
<evidence type="ECO:0000256" key="1">
    <source>
        <dbReference type="SAM" id="Phobius"/>
    </source>
</evidence>
<keyword evidence="4" id="KW-1185">Reference proteome</keyword>
<proteinExistence type="predicted"/>